<dbReference type="InterPro" id="IPR050836">
    <property type="entry name" value="SDS22/Internalin_LRR"/>
</dbReference>
<gene>
    <name evidence="3" type="ORF">HINF_LOCUS59178</name>
    <name evidence="4" type="ORF">HINF_LOCUS67745</name>
</gene>
<dbReference type="AlphaFoldDB" id="A0AA86VNM4"/>
<organism evidence="3">
    <name type="scientific">Hexamita inflata</name>
    <dbReference type="NCBI Taxonomy" id="28002"/>
    <lineage>
        <taxon>Eukaryota</taxon>
        <taxon>Metamonada</taxon>
        <taxon>Diplomonadida</taxon>
        <taxon>Hexamitidae</taxon>
        <taxon>Hexamitinae</taxon>
        <taxon>Hexamita</taxon>
    </lineage>
</organism>
<dbReference type="EMBL" id="CAXDID020000472">
    <property type="protein sequence ID" value="CAL6095014.1"/>
    <property type="molecule type" value="Genomic_DNA"/>
</dbReference>
<evidence type="ECO:0000256" key="1">
    <source>
        <dbReference type="ARBA" id="ARBA00022614"/>
    </source>
</evidence>
<reference evidence="4 5" key="2">
    <citation type="submission" date="2024-07" db="EMBL/GenBank/DDBJ databases">
        <authorList>
            <person name="Akdeniz Z."/>
        </authorList>
    </citation>
    <scope>NUCLEOTIDE SEQUENCE [LARGE SCALE GENOMIC DNA]</scope>
</reference>
<evidence type="ECO:0000313" key="3">
    <source>
        <dbReference type="EMBL" id="CAI9971533.1"/>
    </source>
</evidence>
<evidence type="ECO:0000313" key="5">
    <source>
        <dbReference type="Proteomes" id="UP001642409"/>
    </source>
</evidence>
<keyword evidence="1" id="KW-0433">Leucine-rich repeat</keyword>
<evidence type="ECO:0000256" key="2">
    <source>
        <dbReference type="ARBA" id="ARBA00022737"/>
    </source>
</evidence>
<keyword evidence="5" id="KW-1185">Reference proteome</keyword>
<dbReference type="InterPro" id="IPR001611">
    <property type="entry name" value="Leu-rich_rpt"/>
</dbReference>
<dbReference type="Gene3D" id="3.80.10.10">
    <property type="entry name" value="Ribonuclease Inhibitor"/>
    <property type="match status" value="1"/>
</dbReference>
<dbReference type="EMBL" id="CATOUU010001093">
    <property type="protein sequence ID" value="CAI9971533.1"/>
    <property type="molecule type" value="Genomic_DNA"/>
</dbReference>
<name>A0AA86VNM4_9EUKA</name>
<reference evidence="3" key="1">
    <citation type="submission" date="2023-06" db="EMBL/GenBank/DDBJ databases">
        <authorList>
            <person name="Kurt Z."/>
        </authorList>
    </citation>
    <scope>NUCLEOTIDE SEQUENCE</scope>
</reference>
<accession>A0AA86VNM4</accession>
<dbReference type="PANTHER" id="PTHR46652:SF3">
    <property type="entry name" value="LEUCINE-RICH REPEAT-CONTAINING PROTEIN 9"/>
    <property type="match status" value="1"/>
</dbReference>
<keyword evidence="2" id="KW-0677">Repeat</keyword>
<dbReference type="PANTHER" id="PTHR46652">
    <property type="entry name" value="LEUCINE-RICH REPEAT AND IQ DOMAIN-CONTAINING PROTEIN 1-RELATED"/>
    <property type="match status" value="1"/>
</dbReference>
<dbReference type="PROSITE" id="PS51450">
    <property type="entry name" value="LRR"/>
    <property type="match status" value="1"/>
</dbReference>
<protein>
    <submittedName>
        <fullName evidence="3">Leucine-rich repeat domain-containing protein</fullName>
    </submittedName>
    <submittedName>
        <fullName evidence="4">Leucine-rich_repeat domain-containing protein</fullName>
    </submittedName>
</protein>
<sequence>MIHKNNGNNTDLEKLSAYDLQMIEKYKDEIEDDVLAINDKQLQNFEFIRALNIKRLEFYCCNNTVPKIKSQTIKELYIFNQNLSLGEIQFDNLEVLELQNTKIIESKTLAQEINRFQKLKEINLSAWNIDLRQLLQMSQLTKLSMNRCELRSAEALVHLVGLSELSLDSNPGIDITVLQHLVKLTKLSLARCKLKKLENLHHLINLNELILNLNENIEISSLKYLTNLTKLEMDECGLINLEDIGPLFNLVELSLSFNYGINIASFTHLSQLTKLKLNSCKLISIDAIRSFTNLVELQLYCNNGIDITALQYLARLNKLSLENCNLVSLDALRSLIQLQELHIQENTVIYLEPLMELKQLSLLEVEFNKIVDSITFQRHPNFQNFELGHQKKPTENQLKQANIMRDINSLVTSLKLIQYQSNTLKLKHAEFRKNIINCEQKMFDDQQQFVAQIAGLFQLLDEFDVCQ</sequence>
<proteinExistence type="predicted"/>
<evidence type="ECO:0000313" key="4">
    <source>
        <dbReference type="EMBL" id="CAL6095014.1"/>
    </source>
</evidence>
<comment type="caution">
    <text evidence="3">The sequence shown here is derived from an EMBL/GenBank/DDBJ whole genome shotgun (WGS) entry which is preliminary data.</text>
</comment>
<dbReference type="Proteomes" id="UP001642409">
    <property type="component" value="Unassembled WGS sequence"/>
</dbReference>
<dbReference type="SUPFAM" id="SSF52058">
    <property type="entry name" value="L domain-like"/>
    <property type="match status" value="1"/>
</dbReference>
<dbReference type="InterPro" id="IPR032675">
    <property type="entry name" value="LRR_dom_sf"/>
</dbReference>